<keyword evidence="3" id="KW-1185">Reference proteome</keyword>
<sequence length="176" mass="19610">MIRANSTLWVCVCCLLAACAGPESDDLTAFMQETSSHLPVNIEPLPQVQAFVSKPYNADGALHDPFVPRKAEAQNLNQPDLKRPREPLEAYPLEGLKFVGVVSRQHKTYATIQTPDNMIYQVKQGNYIGEKLGLITALAENKQTLKYEMTVKETVQDATTGEWTDQMTTLELQGNQ</sequence>
<dbReference type="PROSITE" id="PS51257">
    <property type="entry name" value="PROKAR_LIPOPROTEIN"/>
    <property type="match status" value="1"/>
</dbReference>
<gene>
    <name evidence="2" type="ORF">Q9291_01045</name>
</gene>
<feature type="chain" id="PRO_5045490511" evidence="1">
    <location>
        <begin position="21"/>
        <end position="176"/>
    </location>
</feature>
<accession>A0ABT9JPA5</accession>
<dbReference type="EMBL" id="JAVCAP010000001">
    <property type="protein sequence ID" value="MDP8566422.1"/>
    <property type="molecule type" value="Genomic_DNA"/>
</dbReference>
<reference evidence="3" key="1">
    <citation type="journal article" date="2019" name="Int. J. Syst. Evol. Microbiol.">
        <title>The Global Catalogue of Microorganisms (GCM) 10K type strain sequencing project: providing services to taxonomists for standard genome sequencing and annotation.</title>
        <authorList>
            <consortium name="The Broad Institute Genomics Platform"/>
            <consortium name="The Broad Institute Genome Sequencing Center for Infectious Disease"/>
            <person name="Wu L."/>
            <person name="Ma J."/>
        </authorList>
    </citation>
    <scope>NUCLEOTIDE SEQUENCE [LARGE SCALE GENOMIC DNA]</scope>
    <source>
        <strain evidence="3">VKM B-3159</strain>
    </source>
</reference>
<name>A0ABT9JPA5_9PROT</name>
<dbReference type="Pfam" id="PF04351">
    <property type="entry name" value="PilP"/>
    <property type="match status" value="1"/>
</dbReference>
<dbReference type="PIRSF" id="PIRSF016481">
    <property type="entry name" value="Pilus_assembly_PilP"/>
    <property type="match status" value="1"/>
</dbReference>
<dbReference type="InterPro" id="IPR007446">
    <property type="entry name" value="PilP"/>
</dbReference>
<proteinExistence type="predicted"/>
<dbReference type="Proteomes" id="UP001225906">
    <property type="component" value="Unassembled WGS sequence"/>
</dbReference>
<comment type="caution">
    <text evidence="2">The sequence shown here is derived from an EMBL/GenBank/DDBJ whole genome shotgun (WGS) entry which is preliminary data.</text>
</comment>
<dbReference type="Gene3D" id="2.30.30.830">
    <property type="match status" value="1"/>
</dbReference>
<feature type="signal peptide" evidence="1">
    <location>
        <begin position="1"/>
        <end position="20"/>
    </location>
</feature>
<evidence type="ECO:0000313" key="2">
    <source>
        <dbReference type="EMBL" id="MDP8566422.1"/>
    </source>
</evidence>
<keyword evidence="1" id="KW-0732">Signal</keyword>
<evidence type="ECO:0000313" key="3">
    <source>
        <dbReference type="Proteomes" id="UP001225906"/>
    </source>
</evidence>
<dbReference type="RefSeq" id="WP_306388125.1">
    <property type="nucleotide sequence ID" value="NZ_JAVCAP010000001.1"/>
</dbReference>
<evidence type="ECO:0000256" key="1">
    <source>
        <dbReference type="SAM" id="SignalP"/>
    </source>
</evidence>
<protein>
    <submittedName>
        <fullName evidence="2">Pilus assembly protein PilP</fullName>
    </submittedName>
</protein>
<organism evidence="2 3">
    <name type="scientific">Methylophilus aquaticus</name>
    <dbReference type="NCBI Taxonomy" id="1971610"/>
    <lineage>
        <taxon>Bacteria</taxon>
        <taxon>Pseudomonadati</taxon>
        <taxon>Pseudomonadota</taxon>
        <taxon>Betaproteobacteria</taxon>
        <taxon>Nitrosomonadales</taxon>
        <taxon>Methylophilaceae</taxon>
        <taxon>Methylophilus</taxon>
    </lineage>
</organism>